<organism evidence="1 2">
    <name type="scientific">Penicillium chermesinum</name>
    <dbReference type="NCBI Taxonomy" id="63820"/>
    <lineage>
        <taxon>Eukaryota</taxon>
        <taxon>Fungi</taxon>
        <taxon>Dikarya</taxon>
        <taxon>Ascomycota</taxon>
        <taxon>Pezizomycotina</taxon>
        <taxon>Eurotiomycetes</taxon>
        <taxon>Eurotiomycetidae</taxon>
        <taxon>Eurotiales</taxon>
        <taxon>Aspergillaceae</taxon>
        <taxon>Penicillium</taxon>
    </lineage>
</organism>
<protein>
    <submittedName>
        <fullName evidence="1">Uncharacterized protein</fullName>
    </submittedName>
</protein>
<dbReference type="EMBL" id="JAPQKS010000009">
    <property type="protein sequence ID" value="KAJ5214992.1"/>
    <property type="molecule type" value="Genomic_DNA"/>
</dbReference>
<accession>A0A9W9N826</accession>
<reference evidence="1" key="2">
    <citation type="journal article" date="2023" name="IMA Fungus">
        <title>Comparative genomic study of the Penicillium genus elucidates a diverse pangenome and 15 lateral gene transfer events.</title>
        <authorList>
            <person name="Petersen C."/>
            <person name="Sorensen T."/>
            <person name="Nielsen M.R."/>
            <person name="Sondergaard T.E."/>
            <person name="Sorensen J.L."/>
            <person name="Fitzpatrick D.A."/>
            <person name="Frisvad J.C."/>
            <person name="Nielsen K.L."/>
        </authorList>
    </citation>
    <scope>NUCLEOTIDE SEQUENCE</scope>
    <source>
        <strain evidence="1">IBT 19713</strain>
    </source>
</reference>
<name>A0A9W9N826_9EURO</name>
<dbReference type="Proteomes" id="UP001150941">
    <property type="component" value="Unassembled WGS sequence"/>
</dbReference>
<comment type="caution">
    <text evidence="1">The sequence shown here is derived from an EMBL/GenBank/DDBJ whole genome shotgun (WGS) entry which is preliminary data.</text>
</comment>
<dbReference type="AlphaFoldDB" id="A0A9W9N826"/>
<evidence type="ECO:0000313" key="2">
    <source>
        <dbReference type="Proteomes" id="UP001150941"/>
    </source>
</evidence>
<dbReference type="GeneID" id="83207270"/>
<sequence>MAMHDLSGVLYDPYGEPLLPLPYTSLLRTSPRELISQLRSHFVDLLQPANLDVAGGTVNQMAILLTL</sequence>
<dbReference type="RefSeq" id="XP_058325489.1">
    <property type="nucleotide sequence ID" value="XM_058479966.1"/>
</dbReference>
<reference evidence="1" key="1">
    <citation type="submission" date="2022-11" db="EMBL/GenBank/DDBJ databases">
        <authorList>
            <person name="Petersen C."/>
        </authorList>
    </citation>
    <scope>NUCLEOTIDE SEQUENCE</scope>
    <source>
        <strain evidence="1">IBT 19713</strain>
    </source>
</reference>
<keyword evidence="2" id="KW-1185">Reference proteome</keyword>
<evidence type="ECO:0000313" key="1">
    <source>
        <dbReference type="EMBL" id="KAJ5214992.1"/>
    </source>
</evidence>
<gene>
    <name evidence="1" type="ORF">N7468_010671</name>
</gene>
<proteinExistence type="predicted"/>